<evidence type="ECO:0000313" key="2">
    <source>
        <dbReference type="Proteomes" id="UP000323653"/>
    </source>
</evidence>
<reference evidence="1 2" key="1">
    <citation type="submission" date="2019-08" db="EMBL/GenBank/DDBJ databases">
        <title>Pedobacter sp. nov., isolated from Han river, South Korea.</title>
        <authorList>
            <person name="Lee D.-H."/>
            <person name="Kim Y.-S."/>
            <person name="Hwang E.-M."/>
            <person name="Le Tran T.C."/>
            <person name="Cha C.-J."/>
        </authorList>
    </citation>
    <scope>NUCLEOTIDE SEQUENCE [LARGE SCALE GENOMIC DNA]</scope>
    <source>
        <strain evidence="1 2">CJ43</strain>
    </source>
</reference>
<dbReference type="SUPFAM" id="SSF141072">
    <property type="entry name" value="CalX-like"/>
    <property type="match status" value="1"/>
</dbReference>
<proteinExistence type="predicted"/>
<dbReference type="Pfam" id="PF13585">
    <property type="entry name" value="CHU_C"/>
    <property type="match status" value="1"/>
</dbReference>
<dbReference type="EMBL" id="CP043329">
    <property type="protein sequence ID" value="QEK52161.1"/>
    <property type="molecule type" value="Genomic_DNA"/>
</dbReference>
<dbReference type="KEGG" id="pej:FYC62_11325"/>
<accession>A0A5C0VKK9</accession>
<dbReference type="InterPro" id="IPR038081">
    <property type="entry name" value="CalX-like_sf"/>
</dbReference>
<sequence length="218" mass="24121">MSLLNEGDTLIVTAKLTESLFQDVNFVLNFAGTATQDKDYALSGNFDTMMIPAGDTITTQKFSLVALKDFLKEGQESVEISIVSPDPAAFVRIGSGTDVIITDFYPEDKPIGPEENGEINPDPYMSPNGDGLGNEKFIIYNIERFPDNEVVIYNRWGNEVYKTKGYNNKDNAFAGFSNIGILANSQSPVVDGVYFFMIYTKSADGKQKANKGYVIMRR</sequence>
<gene>
    <name evidence="1" type="ORF">FYC62_11325</name>
</gene>
<dbReference type="Proteomes" id="UP000323653">
    <property type="component" value="Chromosome"/>
</dbReference>
<evidence type="ECO:0000313" key="1">
    <source>
        <dbReference type="EMBL" id="QEK52161.1"/>
    </source>
</evidence>
<protein>
    <submittedName>
        <fullName evidence="1">Gliding motility-associated C-terminal domain-containing protein</fullName>
    </submittedName>
</protein>
<name>A0A5C0VKK9_9SPHI</name>
<dbReference type="RefSeq" id="WP_149074991.1">
    <property type="nucleotide sequence ID" value="NZ_CP043329.1"/>
</dbReference>
<dbReference type="AlphaFoldDB" id="A0A5C0VKK9"/>
<keyword evidence="2" id="KW-1185">Reference proteome</keyword>
<organism evidence="1 2">
    <name type="scientific">Pedobacter aquae</name>
    <dbReference type="NCBI Taxonomy" id="2605747"/>
    <lineage>
        <taxon>Bacteria</taxon>
        <taxon>Pseudomonadati</taxon>
        <taxon>Bacteroidota</taxon>
        <taxon>Sphingobacteriia</taxon>
        <taxon>Sphingobacteriales</taxon>
        <taxon>Sphingobacteriaceae</taxon>
        <taxon>Pedobacter</taxon>
    </lineage>
</organism>
<dbReference type="Gene3D" id="2.60.40.2030">
    <property type="match status" value="1"/>
</dbReference>